<dbReference type="InterPro" id="IPR009040">
    <property type="entry name" value="Ferritin-like_diiron"/>
</dbReference>
<evidence type="ECO:0000259" key="7">
    <source>
        <dbReference type="PROSITE" id="PS50905"/>
    </source>
</evidence>
<evidence type="ECO:0000256" key="6">
    <source>
        <dbReference type="SAM" id="SignalP"/>
    </source>
</evidence>
<evidence type="ECO:0000256" key="3">
    <source>
        <dbReference type="ARBA" id="ARBA00022723"/>
    </source>
</evidence>
<evidence type="ECO:0000256" key="1">
    <source>
        <dbReference type="ARBA" id="ARBA00007513"/>
    </source>
</evidence>
<reference evidence="8" key="1">
    <citation type="journal article" date="2003" name="Arch. Insect Biochem. Physiol.">
        <title>Molecular cloning, expression, and characterization of a cDNA encoding the arylphorin-like hexameric storage protein from the mulberry longicorn beetle, Apriona germari.</title>
        <authorList>
            <person name="Kim S.R."/>
            <person name="Yoon H.J."/>
            <person name="Park N.S."/>
            <person name="Lee S.M."/>
            <person name="Moon J.Y."/>
            <person name="Seo S.J."/>
            <person name="Jin B.R."/>
            <person name="Sohn H.D."/>
        </authorList>
    </citation>
    <scope>NUCLEOTIDE SEQUENCE</scope>
</reference>
<dbReference type="Pfam" id="PF00210">
    <property type="entry name" value="Ferritin"/>
    <property type="match status" value="1"/>
</dbReference>
<feature type="chain" id="PRO_5004310925" description="Ferritin" evidence="6">
    <location>
        <begin position="17"/>
        <end position="224"/>
    </location>
</feature>
<dbReference type="AlphaFoldDB" id="Q8MUW9"/>
<proteinExistence type="evidence at transcript level"/>
<keyword evidence="4 5" id="KW-0408">Iron</keyword>
<dbReference type="CDD" id="cd01056">
    <property type="entry name" value="Euk_Ferritin"/>
    <property type="match status" value="1"/>
</dbReference>
<evidence type="ECO:0000256" key="4">
    <source>
        <dbReference type="ARBA" id="ARBA00023004"/>
    </source>
</evidence>
<name>Q8MUW9_APRGE</name>
<keyword evidence="2 5" id="KW-0409">Iron storage</keyword>
<dbReference type="InterPro" id="IPR001519">
    <property type="entry name" value="Ferritin"/>
</dbReference>
<dbReference type="GO" id="GO:0006826">
    <property type="term" value="P:iron ion transport"/>
    <property type="evidence" value="ECO:0007669"/>
    <property type="project" value="InterPro"/>
</dbReference>
<comment type="similarity">
    <text evidence="1 5">Belongs to the ferritin family.</text>
</comment>
<dbReference type="InterPro" id="IPR012347">
    <property type="entry name" value="Ferritin-like"/>
</dbReference>
<evidence type="ECO:0000256" key="2">
    <source>
        <dbReference type="ARBA" id="ARBA00022434"/>
    </source>
</evidence>
<evidence type="ECO:0000313" key="8">
    <source>
        <dbReference type="EMBL" id="AAM44044.1"/>
    </source>
</evidence>
<dbReference type="GO" id="GO:0006879">
    <property type="term" value="P:intracellular iron ion homeostasis"/>
    <property type="evidence" value="ECO:0007669"/>
    <property type="project" value="UniProtKB-KW"/>
</dbReference>
<dbReference type="SUPFAM" id="SSF47240">
    <property type="entry name" value="Ferritin-like"/>
    <property type="match status" value="1"/>
</dbReference>
<dbReference type="PANTHER" id="PTHR11431">
    <property type="entry name" value="FERRITIN"/>
    <property type="match status" value="1"/>
</dbReference>
<dbReference type="GO" id="GO:0008199">
    <property type="term" value="F:ferric iron binding"/>
    <property type="evidence" value="ECO:0007669"/>
    <property type="project" value="InterPro"/>
</dbReference>
<dbReference type="EMBL" id="AF509879">
    <property type="protein sequence ID" value="AAM44044.1"/>
    <property type="molecule type" value="mRNA"/>
</dbReference>
<accession>Q8MUW9</accession>
<dbReference type="InterPro" id="IPR008331">
    <property type="entry name" value="Ferritin_DPS_dom"/>
</dbReference>
<keyword evidence="3 5" id="KW-0479">Metal-binding</keyword>
<feature type="domain" description="Ferritin-like diiron" evidence="7">
    <location>
        <begin position="50"/>
        <end position="206"/>
    </location>
</feature>
<protein>
    <recommendedName>
        <fullName evidence="5">Ferritin</fullName>
    </recommendedName>
</protein>
<dbReference type="PROSITE" id="PS50905">
    <property type="entry name" value="FERRITIN_LIKE"/>
    <property type="match status" value="1"/>
</dbReference>
<sequence length="224" mass="25870">MKAFIVFVSLCAVAVAQVEDHLSKSCYNDIDTICKHSKLSPKDSYCSAKYGGINKVQEGLQKFVNDHFTLSFHYLLMATHFDNYNKNRPGFEKLFRGLSDDTWEDGIELIKYITKRGGEMNFNLQSYFNETKPDAELYEYYAVGKALDNHKKLALEAFEVQKEAANKAKDYHDPEITSYLEHEFMHKHRDIVKLAGYTSDLNKILDGPDSSLSLYLFDEYLQKQ</sequence>
<comment type="function">
    <text evidence="5">Stores iron in a soluble, non-toxic, readily available form. Important for iron homeostasis. Iron is taken up in the ferrous form and deposited as ferric hydroxides after oxidation.</text>
</comment>
<dbReference type="InterPro" id="IPR009078">
    <property type="entry name" value="Ferritin-like_SF"/>
</dbReference>
<keyword evidence="6" id="KW-0732">Signal</keyword>
<dbReference type="Gene3D" id="1.20.1260.10">
    <property type="match status" value="1"/>
</dbReference>
<dbReference type="GO" id="GO:0005737">
    <property type="term" value="C:cytoplasm"/>
    <property type="evidence" value="ECO:0007669"/>
    <property type="project" value="TreeGrafter"/>
</dbReference>
<organism evidence="8">
    <name type="scientific">Apriona germarii</name>
    <name type="common">Mulberry longhorn beetle</name>
    <name type="synonym">Lamia germarii</name>
    <dbReference type="NCBI Taxonomy" id="157307"/>
    <lineage>
        <taxon>Eukaryota</taxon>
        <taxon>Metazoa</taxon>
        <taxon>Ecdysozoa</taxon>
        <taxon>Arthropoda</taxon>
        <taxon>Hexapoda</taxon>
        <taxon>Insecta</taxon>
        <taxon>Pterygota</taxon>
        <taxon>Neoptera</taxon>
        <taxon>Endopterygota</taxon>
        <taxon>Coleoptera</taxon>
        <taxon>Polyphaga</taxon>
        <taxon>Cucujiformia</taxon>
        <taxon>Chrysomeloidea</taxon>
        <taxon>Cerambycidae</taxon>
        <taxon>Lamiinae</taxon>
        <taxon>Batocerini</taxon>
        <taxon>Apriona</taxon>
    </lineage>
</organism>
<dbReference type="GO" id="GO:0008198">
    <property type="term" value="F:ferrous iron binding"/>
    <property type="evidence" value="ECO:0007669"/>
    <property type="project" value="TreeGrafter"/>
</dbReference>
<evidence type="ECO:0000256" key="5">
    <source>
        <dbReference type="RuleBase" id="RU361145"/>
    </source>
</evidence>
<feature type="signal peptide" evidence="6">
    <location>
        <begin position="1"/>
        <end position="16"/>
    </location>
</feature>
<dbReference type="PANTHER" id="PTHR11431:SF51">
    <property type="entry name" value="FERRITIN"/>
    <property type="match status" value="1"/>
</dbReference>